<sequence length="207" mass="23129">MTFTSHICDRQNQLYFNARPNKELSEEVEKLCNLQREALCCSTKDDKNENRQLGTPSGGTEVGSRDLSYGSTRKMTRKRTRHAMVLSEGARVNPHASGQVEKALVRDPETYSYKGTLSNDALKNIQQKKHFKFRYVSQIFKIAAILFEYCLTIVVQSHFLGGGIYDAGPANCMFQALMGCLVGMKLSMVNQTEGICVSALHQSSGNF</sequence>
<accession>A0A835DAQ2</accession>
<dbReference type="EMBL" id="JABCRI010000012">
    <property type="protein sequence ID" value="KAF8396211.1"/>
    <property type="molecule type" value="Genomic_DNA"/>
</dbReference>
<dbReference type="AlphaFoldDB" id="A0A835DAQ2"/>
<name>A0A835DAQ2_TETSI</name>
<gene>
    <name evidence="3" type="ORF">HHK36_017824</name>
</gene>
<evidence type="ECO:0000259" key="2">
    <source>
        <dbReference type="Pfam" id="PF25091"/>
    </source>
</evidence>
<proteinExistence type="predicted"/>
<dbReference type="OMA" id="CRRTANT"/>
<protein>
    <recommendedName>
        <fullName evidence="2">DUF7806 domain-containing protein</fullName>
    </recommendedName>
</protein>
<comment type="caution">
    <text evidence="3">The sequence shown here is derived from an EMBL/GenBank/DDBJ whole genome shotgun (WGS) entry which is preliminary data.</text>
</comment>
<dbReference type="Pfam" id="PF25091">
    <property type="entry name" value="DUF7806"/>
    <property type="match status" value="1"/>
</dbReference>
<dbReference type="InterPro" id="IPR056708">
    <property type="entry name" value="DUF7806"/>
</dbReference>
<feature type="region of interest" description="Disordered" evidence="1">
    <location>
        <begin position="46"/>
        <end position="74"/>
    </location>
</feature>
<dbReference type="GO" id="GO:0003006">
    <property type="term" value="P:developmental process involved in reproduction"/>
    <property type="evidence" value="ECO:0007669"/>
    <property type="project" value="TreeGrafter"/>
</dbReference>
<dbReference type="PANTHER" id="PTHR35489:SF2">
    <property type="entry name" value="TITAN9"/>
    <property type="match status" value="1"/>
</dbReference>
<organism evidence="3 4">
    <name type="scientific">Tetracentron sinense</name>
    <name type="common">Spur-leaf</name>
    <dbReference type="NCBI Taxonomy" id="13715"/>
    <lineage>
        <taxon>Eukaryota</taxon>
        <taxon>Viridiplantae</taxon>
        <taxon>Streptophyta</taxon>
        <taxon>Embryophyta</taxon>
        <taxon>Tracheophyta</taxon>
        <taxon>Spermatophyta</taxon>
        <taxon>Magnoliopsida</taxon>
        <taxon>Trochodendrales</taxon>
        <taxon>Trochodendraceae</taxon>
        <taxon>Tetracentron</taxon>
    </lineage>
</organism>
<reference evidence="3 4" key="1">
    <citation type="submission" date="2020-04" db="EMBL/GenBank/DDBJ databases">
        <title>Plant Genome Project.</title>
        <authorList>
            <person name="Zhang R.-G."/>
        </authorList>
    </citation>
    <scope>NUCLEOTIDE SEQUENCE [LARGE SCALE GENOMIC DNA]</scope>
    <source>
        <strain evidence="3">YNK0</strain>
        <tissue evidence="3">Leaf</tissue>
    </source>
</reference>
<dbReference type="PANTHER" id="PTHR35489">
    <property type="entry name" value="TITAN9"/>
    <property type="match status" value="1"/>
</dbReference>
<dbReference type="OrthoDB" id="759501at2759"/>
<evidence type="ECO:0000313" key="4">
    <source>
        <dbReference type="Proteomes" id="UP000655225"/>
    </source>
</evidence>
<feature type="domain" description="DUF7806" evidence="2">
    <location>
        <begin position="170"/>
        <end position="205"/>
    </location>
</feature>
<dbReference type="Proteomes" id="UP000655225">
    <property type="component" value="Unassembled WGS sequence"/>
</dbReference>
<evidence type="ECO:0000256" key="1">
    <source>
        <dbReference type="SAM" id="MobiDB-lite"/>
    </source>
</evidence>
<keyword evidence="4" id="KW-1185">Reference proteome</keyword>
<evidence type="ECO:0000313" key="3">
    <source>
        <dbReference type="EMBL" id="KAF8396211.1"/>
    </source>
</evidence>